<feature type="domain" description="Adenine deaminase C-terminal" evidence="8">
    <location>
        <begin position="395"/>
        <end position="560"/>
    </location>
</feature>
<dbReference type="EC" id="3.5.4.2" evidence="2 6"/>
<evidence type="ECO:0000313" key="10">
    <source>
        <dbReference type="Proteomes" id="UP000298460"/>
    </source>
</evidence>
<accession>A0A4Z0R4C3</accession>
<dbReference type="PANTHER" id="PTHR11113:SF2">
    <property type="entry name" value="ADENINE DEAMINASE"/>
    <property type="match status" value="1"/>
</dbReference>
<dbReference type="OrthoDB" id="9775607at2"/>
<dbReference type="PANTHER" id="PTHR11113">
    <property type="entry name" value="N-ACETYLGLUCOSAMINE-6-PHOSPHATE DEACETYLASE"/>
    <property type="match status" value="1"/>
</dbReference>
<evidence type="ECO:0000256" key="5">
    <source>
        <dbReference type="ARBA" id="ARBA00047720"/>
    </source>
</evidence>
<sequence>MDAELIIKHVQVFNAYFKKFFYRDVAVADGKFLHISEVDDMPLKAATVIDGSGKYLIPGFIDIHMHIESSMTTPIQFAQAVVTQGVTTVVADPHEMANVFGLEGIEAMMDIKCSELIDIFYGIPSSVPSTSLAMETSGGSIGVLEVERLLSRDDVLCLGEVMNFKDLVQNRDSTINQIIRLIKAKKPELVIEGHCPRISGLDLSKYIGTGVDGDHTQQTVKSLEEKIQNGMFMEIQEKSMNKENMDYLVANNLYEHFALVTDDVMADKLVEGHLNSLVKKAVQMGMTPEMAIYVSTYTPARRMKLLDRGSIAPGKVADFILLSELEDVVIDAVYKGGVKVEEKTAGRADPQQRFPAHFYQSIKLPKLSAADFIVKTPDHKAKMFCRIMNVQADSTFTEESFAWLGAEQGHLLWQSSKYCLLSIFERYGKNNNRAYGLAGGDVLQRGAVASSYAHDSHNLLVLGKNTEDMVLAANWVIEQQGGICVAEQGRMIAALELPVGGILSEEPLARLAEKLKGIRQALKGLGYHHHNEIMSLSTLSLPVSPALKISDRGLINVNDQEIVSLFVETK</sequence>
<dbReference type="InterPro" id="IPR026912">
    <property type="entry name" value="Adenine_deam_C"/>
</dbReference>
<protein>
    <recommendedName>
        <fullName evidence="2 6">Adenine deaminase</fullName>
        <shortName evidence="6">Adenase</shortName>
        <shortName evidence="6">Adenine aminase</shortName>
        <ecNumber evidence="2 6">3.5.4.2</ecNumber>
    </recommendedName>
</protein>
<evidence type="ECO:0000256" key="6">
    <source>
        <dbReference type="HAMAP-Rule" id="MF_01518"/>
    </source>
</evidence>
<dbReference type="InterPro" id="IPR006679">
    <property type="entry name" value="Adenine_deam"/>
</dbReference>
<evidence type="ECO:0000256" key="1">
    <source>
        <dbReference type="ARBA" id="ARBA00006773"/>
    </source>
</evidence>
<dbReference type="GO" id="GO:0000034">
    <property type="term" value="F:adenine deaminase activity"/>
    <property type="evidence" value="ECO:0007669"/>
    <property type="project" value="UniProtKB-UniRule"/>
</dbReference>
<comment type="caution">
    <text evidence="9">The sequence shown here is derived from an EMBL/GenBank/DDBJ whole genome shotgun (WGS) entry which is preliminary data.</text>
</comment>
<reference evidence="9 10" key="1">
    <citation type="submission" date="2019-03" db="EMBL/GenBank/DDBJ databases">
        <title>Draft Genome Sequence of Desulfosporosinus fructosivorans Strain 63.6F, Isolated from Marine Sediment in the Baltic Sea.</title>
        <authorList>
            <person name="Hausmann B."/>
            <person name="Vandieken V."/>
            <person name="Pjevac P."/>
            <person name="Schreck K."/>
            <person name="Herbold C.W."/>
            <person name="Loy A."/>
        </authorList>
    </citation>
    <scope>NUCLEOTIDE SEQUENCE [LARGE SCALE GENOMIC DNA]</scope>
    <source>
        <strain evidence="9 10">63.6F</strain>
    </source>
</reference>
<dbReference type="InterPro" id="IPR032466">
    <property type="entry name" value="Metal_Hydrolase"/>
</dbReference>
<organism evidence="9 10">
    <name type="scientific">Desulfosporosinus fructosivorans</name>
    <dbReference type="NCBI Taxonomy" id="2018669"/>
    <lineage>
        <taxon>Bacteria</taxon>
        <taxon>Bacillati</taxon>
        <taxon>Bacillota</taxon>
        <taxon>Clostridia</taxon>
        <taxon>Eubacteriales</taxon>
        <taxon>Desulfitobacteriaceae</taxon>
        <taxon>Desulfosporosinus</taxon>
    </lineage>
</organism>
<dbReference type="SUPFAM" id="SSF51338">
    <property type="entry name" value="Composite domain of metallo-dependent hydrolases"/>
    <property type="match status" value="1"/>
</dbReference>
<dbReference type="Proteomes" id="UP000298460">
    <property type="component" value="Unassembled WGS sequence"/>
</dbReference>
<gene>
    <name evidence="6" type="primary">ade</name>
    <name evidence="9" type="ORF">E4K67_13025</name>
</gene>
<evidence type="ECO:0000259" key="8">
    <source>
        <dbReference type="Pfam" id="PF13382"/>
    </source>
</evidence>
<dbReference type="GO" id="GO:0006146">
    <property type="term" value="P:adenine catabolic process"/>
    <property type="evidence" value="ECO:0007669"/>
    <property type="project" value="InterPro"/>
</dbReference>
<dbReference type="InterPro" id="IPR011059">
    <property type="entry name" value="Metal-dep_hydrolase_composite"/>
</dbReference>
<keyword evidence="10" id="KW-1185">Reference proteome</keyword>
<evidence type="ECO:0000256" key="3">
    <source>
        <dbReference type="ARBA" id="ARBA00022801"/>
    </source>
</evidence>
<evidence type="ECO:0000256" key="4">
    <source>
        <dbReference type="ARBA" id="ARBA00023211"/>
    </source>
</evidence>
<dbReference type="Gene3D" id="2.30.40.10">
    <property type="entry name" value="Urease, subunit C, domain 1"/>
    <property type="match status" value="1"/>
</dbReference>
<keyword evidence="3 6" id="KW-0378">Hydrolase</keyword>
<proteinExistence type="inferred from homology"/>
<comment type="similarity">
    <text evidence="1 6">Belongs to the metallo-dependent hydrolases superfamily. Adenine deaminase family.</text>
</comment>
<feature type="domain" description="Amidohydrolase-related" evidence="7">
    <location>
        <begin position="55"/>
        <end position="338"/>
    </location>
</feature>
<evidence type="ECO:0000259" key="7">
    <source>
        <dbReference type="Pfam" id="PF01979"/>
    </source>
</evidence>
<dbReference type="Pfam" id="PF01979">
    <property type="entry name" value="Amidohydro_1"/>
    <property type="match status" value="1"/>
</dbReference>
<dbReference type="Pfam" id="PF13382">
    <property type="entry name" value="Adenine_deam_C"/>
    <property type="match status" value="1"/>
</dbReference>
<comment type="cofactor">
    <cofactor evidence="6">
        <name>Mn(2+)</name>
        <dbReference type="ChEBI" id="CHEBI:29035"/>
    </cofactor>
</comment>
<dbReference type="SUPFAM" id="SSF51556">
    <property type="entry name" value="Metallo-dependent hydrolases"/>
    <property type="match status" value="1"/>
</dbReference>
<dbReference type="RefSeq" id="WP_135547369.1">
    <property type="nucleotide sequence ID" value="NZ_SPQQ01000004.1"/>
</dbReference>
<name>A0A4Z0R4C3_9FIRM</name>
<dbReference type="InterPro" id="IPR006680">
    <property type="entry name" value="Amidohydro-rel"/>
</dbReference>
<keyword evidence="4 6" id="KW-0464">Manganese</keyword>
<dbReference type="Gene3D" id="3.20.20.140">
    <property type="entry name" value="Metal-dependent hydrolases"/>
    <property type="match status" value="1"/>
</dbReference>
<evidence type="ECO:0000256" key="2">
    <source>
        <dbReference type="ARBA" id="ARBA00012782"/>
    </source>
</evidence>
<evidence type="ECO:0000313" key="9">
    <source>
        <dbReference type="EMBL" id="TGE37650.1"/>
    </source>
</evidence>
<comment type="catalytic activity">
    <reaction evidence="5 6">
        <text>adenine + H2O + H(+) = hypoxanthine + NH4(+)</text>
        <dbReference type="Rhea" id="RHEA:23688"/>
        <dbReference type="ChEBI" id="CHEBI:15377"/>
        <dbReference type="ChEBI" id="CHEBI:15378"/>
        <dbReference type="ChEBI" id="CHEBI:16708"/>
        <dbReference type="ChEBI" id="CHEBI:17368"/>
        <dbReference type="ChEBI" id="CHEBI:28938"/>
        <dbReference type="EC" id="3.5.4.2"/>
    </reaction>
</comment>
<dbReference type="EMBL" id="SPQQ01000004">
    <property type="protein sequence ID" value="TGE37650.1"/>
    <property type="molecule type" value="Genomic_DNA"/>
</dbReference>
<dbReference type="HAMAP" id="MF_01518">
    <property type="entry name" value="Adenine_deamin"/>
    <property type="match status" value="1"/>
</dbReference>
<dbReference type="AlphaFoldDB" id="A0A4Z0R4C3"/>